<dbReference type="AlphaFoldDB" id="A0A6J4NTB8"/>
<accession>A0A6J4NTB8</accession>
<sequence>GRGCAGGRRGRGRAGRRSPRAAGRGGAARGV</sequence>
<feature type="compositionally biased region" description="Basic residues" evidence="1">
    <location>
        <begin position="8"/>
        <end position="19"/>
    </location>
</feature>
<evidence type="ECO:0000313" key="2">
    <source>
        <dbReference type="EMBL" id="CAA9391760.1"/>
    </source>
</evidence>
<evidence type="ECO:0000256" key="1">
    <source>
        <dbReference type="SAM" id="MobiDB-lite"/>
    </source>
</evidence>
<feature type="region of interest" description="Disordered" evidence="1">
    <location>
        <begin position="1"/>
        <end position="31"/>
    </location>
</feature>
<gene>
    <name evidence="2" type="ORF">AVDCRST_MAG35-428</name>
</gene>
<reference evidence="2" key="1">
    <citation type="submission" date="2020-02" db="EMBL/GenBank/DDBJ databases">
        <authorList>
            <person name="Meier V. D."/>
        </authorList>
    </citation>
    <scope>NUCLEOTIDE SEQUENCE</scope>
    <source>
        <strain evidence="2">AVDCRST_MAG35</strain>
    </source>
</reference>
<dbReference type="EMBL" id="CADCUY010000088">
    <property type="protein sequence ID" value="CAA9391760.1"/>
    <property type="molecule type" value="Genomic_DNA"/>
</dbReference>
<organism evidence="2">
    <name type="scientific">uncultured Quadrisphaera sp</name>
    <dbReference type="NCBI Taxonomy" id="904978"/>
    <lineage>
        <taxon>Bacteria</taxon>
        <taxon>Bacillati</taxon>
        <taxon>Actinomycetota</taxon>
        <taxon>Actinomycetes</taxon>
        <taxon>Kineosporiales</taxon>
        <taxon>Kineosporiaceae</taxon>
        <taxon>Quadrisphaera</taxon>
        <taxon>environmental samples</taxon>
    </lineage>
</organism>
<name>A0A6J4NTB8_9ACTN</name>
<feature type="non-terminal residue" evidence="2">
    <location>
        <position position="1"/>
    </location>
</feature>
<proteinExistence type="predicted"/>
<protein>
    <submittedName>
        <fullName evidence="2">Uncharacterized protein</fullName>
    </submittedName>
</protein>
<feature type="non-terminal residue" evidence="2">
    <location>
        <position position="31"/>
    </location>
</feature>